<dbReference type="SUPFAM" id="SSF50199">
    <property type="entry name" value="Staphylococcal nuclease"/>
    <property type="match status" value="1"/>
</dbReference>
<evidence type="ECO:0000256" key="5">
    <source>
        <dbReference type="SAM" id="Phobius"/>
    </source>
</evidence>
<evidence type="ECO:0000313" key="7">
    <source>
        <dbReference type="EMBL" id="SDY62985.1"/>
    </source>
</evidence>
<gene>
    <name evidence="7" type="ORF">SAMN05421643_11754</name>
</gene>
<dbReference type="GO" id="GO:0016787">
    <property type="term" value="F:hydrolase activity"/>
    <property type="evidence" value="ECO:0007669"/>
    <property type="project" value="UniProtKB-KW"/>
</dbReference>
<evidence type="ECO:0000256" key="1">
    <source>
        <dbReference type="ARBA" id="ARBA00022722"/>
    </source>
</evidence>
<dbReference type="RefSeq" id="WP_004649440.1">
    <property type="nucleotide sequence ID" value="NZ_FNPK01000017.1"/>
</dbReference>
<organism evidence="7 8">
    <name type="scientific">Acinetobacter kyonggiensis</name>
    <dbReference type="NCBI Taxonomy" id="595670"/>
    <lineage>
        <taxon>Bacteria</taxon>
        <taxon>Pseudomonadati</taxon>
        <taxon>Pseudomonadota</taxon>
        <taxon>Gammaproteobacteria</taxon>
        <taxon>Moraxellales</taxon>
        <taxon>Moraxellaceae</taxon>
        <taxon>Acinetobacter</taxon>
    </lineage>
</organism>
<dbReference type="PROSITE" id="PS50830">
    <property type="entry name" value="TNASE_3"/>
    <property type="match status" value="1"/>
</dbReference>
<keyword evidence="5" id="KW-1133">Transmembrane helix</keyword>
<dbReference type="PANTHER" id="PTHR12302">
    <property type="entry name" value="EBNA2 BINDING PROTEIN P100"/>
    <property type="match status" value="1"/>
</dbReference>
<dbReference type="PANTHER" id="PTHR12302:SF3">
    <property type="entry name" value="SERINE_THREONINE-PROTEIN KINASE 31"/>
    <property type="match status" value="1"/>
</dbReference>
<feature type="region of interest" description="Disordered" evidence="4">
    <location>
        <begin position="162"/>
        <end position="184"/>
    </location>
</feature>
<evidence type="ECO:0000313" key="8">
    <source>
        <dbReference type="Proteomes" id="UP000199035"/>
    </source>
</evidence>
<dbReference type="InterPro" id="IPR016071">
    <property type="entry name" value="Staphylococal_nuclease_OB-fold"/>
</dbReference>
<dbReference type="InterPro" id="IPR035437">
    <property type="entry name" value="SNase_OB-fold_sf"/>
</dbReference>
<dbReference type="Pfam" id="PF00565">
    <property type="entry name" value="SNase"/>
    <property type="match status" value="1"/>
</dbReference>
<evidence type="ECO:0000256" key="4">
    <source>
        <dbReference type="SAM" id="MobiDB-lite"/>
    </source>
</evidence>
<dbReference type="InterPro" id="IPR002071">
    <property type="entry name" value="Thermonucl_AS"/>
</dbReference>
<keyword evidence="8" id="KW-1185">Reference proteome</keyword>
<evidence type="ECO:0000256" key="3">
    <source>
        <dbReference type="ARBA" id="ARBA00022801"/>
    </source>
</evidence>
<dbReference type="AlphaFoldDB" id="A0A1H3LGJ1"/>
<dbReference type="EMBL" id="FNPK01000017">
    <property type="protein sequence ID" value="SDY62985.1"/>
    <property type="molecule type" value="Genomic_DNA"/>
</dbReference>
<evidence type="ECO:0000259" key="6">
    <source>
        <dbReference type="PROSITE" id="PS50830"/>
    </source>
</evidence>
<protein>
    <submittedName>
        <fullName evidence="7">Endonuclease YncB, thermonuclease family</fullName>
    </submittedName>
</protein>
<keyword evidence="5" id="KW-0472">Membrane</keyword>
<sequence>MLANLSPVWLMVLGFICCLIFLFIFRKIYTFLSIFFKPFKKGKSYYCRVTAISDGDTLTCHRLNFRRSETKLRFAYVDAPESSQAYGKESARLIKSMVHQKWVRVKITDIDRYGRCVGVIYRYRKSMNEEMVKRGAAWVYEEYIKDKKHLHYMMSLQDKAKKQKKGLWKSSRPIRPSVYRKQSK</sequence>
<accession>A0A1H3LGJ1</accession>
<feature type="domain" description="TNase-like" evidence="6">
    <location>
        <begin position="43"/>
        <end position="170"/>
    </location>
</feature>
<keyword evidence="1" id="KW-0540">Nuclease</keyword>
<keyword evidence="3" id="KW-0378">Hydrolase</keyword>
<dbReference type="Proteomes" id="UP000199035">
    <property type="component" value="Unassembled WGS sequence"/>
</dbReference>
<dbReference type="PROSITE" id="PS01284">
    <property type="entry name" value="TNASE_2"/>
    <property type="match status" value="1"/>
</dbReference>
<dbReference type="Gene3D" id="2.40.50.90">
    <property type="match status" value="1"/>
</dbReference>
<dbReference type="STRING" id="595670.SAMN05421643_11754"/>
<evidence type="ECO:0000256" key="2">
    <source>
        <dbReference type="ARBA" id="ARBA00022759"/>
    </source>
</evidence>
<keyword evidence="2 7" id="KW-0255">Endonuclease</keyword>
<keyword evidence="5" id="KW-0812">Transmembrane</keyword>
<dbReference type="GO" id="GO:0003676">
    <property type="term" value="F:nucleic acid binding"/>
    <property type="evidence" value="ECO:0007669"/>
    <property type="project" value="InterPro"/>
</dbReference>
<feature type="transmembrane region" description="Helical" evidence="5">
    <location>
        <begin position="6"/>
        <end position="25"/>
    </location>
</feature>
<dbReference type="GO" id="GO:0004519">
    <property type="term" value="F:endonuclease activity"/>
    <property type="evidence" value="ECO:0007669"/>
    <property type="project" value="UniProtKB-KW"/>
</dbReference>
<dbReference type="SMART" id="SM00318">
    <property type="entry name" value="SNc"/>
    <property type="match status" value="1"/>
</dbReference>
<proteinExistence type="predicted"/>
<name>A0A1H3LGJ1_9GAMM</name>
<reference evidence="8" key="1">
    <citation type="submission" date="2016-10" db="EMBL/GenBank/DDBJ databases">
        <authorList>
            <person name="Varghese N."/>
            <person name="Submissions S."/>
        </authorList>
    </citation>
    <scope>NUCLEOTIDE SEQUENCE [LARGE SCALE GENOMIC DNA]</scope>
    <source>
        <strain evidence="8">ANC 5109</strain>
    </source>
</reference>